<keyword evidence="2" id="KW-1185">Reference proteome</keyword>
<organism evidence="1 2">
    <name type="scientific">Eretmocerus hayati</name>
    <dbReference type="NCBI Taxonomy" id="131215"/>
    <lineage>
        <taxon>Eukaryota</taxon>
        <taxon>Metazoa</taxon>
        <taxon>Ecdysozoa</taxon>
        <taxon>Arthropoda</taxon>
        <taxon>Hexapoda</taxon>
        <taxon>Insecta</taxon>
        <taxon>Pterygota</taxon>
        <taxon>Neoptera</taxon>
        <taxon>Endopterygota</taxon>
        <taxon>Hymenoptera</taxon>
        <taxon>Apocrita</taxon>
        <taxon>Proctotrupomorpha</taxon>
        <taxon>Chalcidoidea</taxon>
        <taxon>Aphelinidae</taxon>
        <taxon>Aphelininae</taxon>
        <taxon>Eretmocerus</taxon>
    </lineage>
</organism>
<dbReference type="EMBL" id="CM056744">
    <property type="protein sequence ID" value="KAJ8665957.1"/>
    <property type="molecule type" value="Genomic_DNA"/>
</dbReference>
<reference evidence="1" key="1">
    <citation type="submission" date="2023-04" db="EMBL/GenBank/DDBJ databases">
        <title>A chromosome-level genome assembly of the parasitoid wasp Eretmocerus hayati.</title>
        <authorList>
            <person name="Zhong Y."/>
            <person name="Liu S."/>
            <person name="Liu Y."/>
        </authorList>
    </citation>
    <scope>NUCLEOTIDE SEQUENCE</scope>
    <source>
        <strain evidence="1">ZJU_SS_LIU_2023</strain>
    </source>
</reference>
<protein>
    <submittedName>
        <fullName evidence="1">Uncharacterized protein</fullName>
    </submittedName>
</protein>
<evidence type="ECO:0000313" key="1">
    <source>
        <dbReference type="EMBL" id="KAJ8665957.1"/>
    </source>
</evidence>
<dbReference type="Proteomes" id="UP001239111">
    <property type="component" value="Chromosome 4"/>
</dbReference>
<proteinExistence type="predicted"/>
<name>A0ACC2N467_9HYME</name>
<comment type="caution">
    <text evidence="1">The sequence shown here is derived from an EMBL/GenBank/DDBJ whole genome shotgun (WGS) entry which is preliminary data.</text>
</comment>
<gene>
    <name evidence="1" type="ORF">QAD02_007619</name>
</gene>
<evidence type="ECO:0000313" key="2">
    <source>
        <dbReference type="Proteomes" id="UP001239111"/>
    </source>
</evidence>
<accession>A0ACC2N467</accession>
<sequence length="117" mass="13127">MGREHIIHFMSVDLRPSTDICQQLLDLGMMNLDDLKTQDPEVGDVVKSELESGRLILFAFIKEKYDDIPSVSTVCLCLTHLRDALLNHRIGTVSLAERGGGLDDIPWAPIEDTIRTH</sequence>